<gene>
    <name evidence="1" type="ORF">QQ020_01600</name>
</gene>
<protein>
    <submittedName>
        <fullName evidence="1">Uncharacterized protein</fullName>
    </submittedName>
</protein>
<sequence>MDKIVLRIKDNSKLRFFLELLKQFDFVEVEKSTSKRKTTSKQYDLFASAGMWKNREINTRQLREKAWKRAS</sequence>
<accession>A0ABT8KZ38</accession>
<keyword evidence="2" id="KW-1185">Reference proteome</keyword>
<dbReference type="RefSeq" id="WP_346756054.1">
    <property type="nucleotide sequence ID" value="NZ_JAUJEB010000001.1"/>
</dbReference>
<evidence type="ECO:0000313" key="1">
    <source>
        <dbReference type="EMBL" id="MDN5210713.1"/>
    </source>
</evidence>
<comment type="caution">
    <text evidence="1">The sequence shown here is derived from an EMBL/GenBank/DDBJ whole genome shotgun (WGS) entry which is preliminary data.</text>
</comment>
<reference evidence="1" key="1">
    <citation type="submission" date="2023-06" db="EMBL/GenBank/DDBJ databases">
        <title>Genomic of Agaribacillus aureum.</title>
        <authorList>
            <person name="Wang G."/>
        </authorList>
    </citation>
    <scope>NUCLEOTIDE SEQUENCE</scope>
    <source>
        <strain evidence="1">BMA12</strain>
    </source>
</reference>
<evidence type="ECO:0000313" key="2">
    <source>
        <dbReference type="Proteomes" id="UP001172083"/>
    </source>
</evidence>
<dbReference type="EMBL" id="JAUJEB010000001">
    <property type="protein sequence ID" value="MDN5210713.1"/>
    <property type="molecule type" value="Genomic_DNA"/>
</dbReference>
<name>A0ABT8KZ38_9BACT</name>
<dbReference type="Proteomes" id="UP001172083">
    <property type="component" value="Unassembled WGS sequence"/>
</dbReference>
<organism evidence="1 2">
    <name type="scientific">Agaribacillus aureus</name>
    <dbReference type="NCBI Taxonomy" id="3051825"/>
    <lineage>
        <taxon>Bacteria</taxon>
        <taxon>Pseudomonadati</taxon>
        <taxon>Bacteroidota</taxon>
        <taxon>Cytophagia</taxon>
        <taxon>Cytophagales</taxon>
        <taxon>Splendidivirgaceae</taxon>
        <taxon>Agaribacillus</taxon>
    </lineage>
</organism>
<proteinExistence type="predicted"/>